<reference evidence="21" key="1">
    <citation type="submission" date="2025-08" db="UniProtKB">
        <authorList>
            <consortium name="RefSeq"/>
        </authorList>
    </citation>
    <scope>IDENTIFICATION</scope>
    <source>
        <tissue evidence="21">Spleen</tissue>
    </source>
</reference>
<accession>A0A6P5LLK9</accession>
<feature type="domain" description="Ig-like" evidence="19">
    <location>
        <begin position="1442"/>
        <end position="1523"/>
    </location>
</feature>
<sequence length="1729" mass="187540">MLLLSWLLLLGSAFHQGLNSWEVTSPENVQGIHGSCLVIPCTFSFPRDVKTDQGITAIWYRDYSKADKKVVVSHSQDPGQVEKRFQGRTKLLGDPRQKTCDLLIQKLSPDDNGDYTFRFQIIGVDSWSAKKSTAVKVTDEPSTPTIASPAHLQEDTKVIFNCSTPYVCPEDGTPLSWHGQDPVHSNTSQLQVLAPTGVTYQQSLSVALSWRDHGRMLTCQFSAAGKQSQKQIHLQVQYAPRGVEVSLRPSQQNIHLGDSFALTCHINGSHPEPTAFRWFKNGDLYNANQKVLQVSKATWEDHGHYSCEAQNVVGTGAAAPITVPIFDPLIRVHPPGNIQEGQAVTLTCTLPAGEQQNVSYSWFKNNVWIEDLAAQTLVYAQVSSADTGFYFCQVQNSKGVKASPPVNLVVTYSPRVPVLTSFLETQRGQKAIIHCSVDSEPQAKLTLWHGGQLLASSSSQDAPSQRFSVSSGYNSLRLIIRGLDTDDGGDYQCEATNALGKATSSHDLSTNTAWVGIDPTAEVVEGEEVTLSCVAAQGDQPYALYTWYRNGEWLKDGPLSFLTFPKVLSANAGSYHCRAQDSLGSSRTSPPAALTVLYPPRQPTLTALVDMEAGRLGLLLCRVESDPPADLRLLRGDQLVATSQGGCGGGQRHPRAQATSSPNSLRVEIRDVVLEDEGEYTCEATNTLGNSTASVAFEAQTTRLLIFPSATVTEGDKANLTCVVSRESNSSPTNLTWYRDGAEWAQRSQEAVILQPVVRTDAALYSCHVSTEIGERRSPAVALHVLYPPDSPQLSAFLDTTGGRVAVFRCTVDSSPSASMTLFHGEELVASSLGSRASEGRQLWVQASPNSLRVEIKDLRLEDTGNYRCQATNAHGSASTTIFFQVHAAWVQVSPSLEVHEGEAVSLSCKVTGGAPDGTAYEWYRDSRHLSEPTVSTLHFPSITAEQGGTYHCQARTPAGAASLASPVSLHVSYPPRQPTLTALLELEAGRLGLILCQVDSDPQAQLRLLRGSQLLASSQSRVGVDSPRVTRAFNVLRVEIPNVVLEDEGEYTCEASNVLGNATASVAFSAETVVVQVLPLPTVQEGQAVNLTCVVSATDVTQLNYTWYRNGQWVAGGPGYSSIFLPNVSAADATSYRCAVDTHEGSTRFSSSKSLTVLYPPRALHLTSLLDSRAGQPAVLLCTVDSQPPATLALSWAGQLLASSSLEQARLGASSTPNTLRLELQEQKALGSGLYTCSAANSLGQANTSLELHLEVTRVSIAPSSEVPEGTAVILTCEDPAAKPPTIYTWYHNGRWLQEGPAYVLQLPGTTSALDAGAYSCTARDARGIRRSQPATLRHLYAPRDVFLTSFLDTRAGRVTVLQCTVDSEPPAELTLSRDGELVASGQSPLGSLVGRSHVQTTHNTLRLELWDVSKQDEGDYLCSAQNAFGSITTTGQLWEEGLRVMVEPGLEIHEGDSLNMTCLLTSQAQENTTYTWSWNSRWLQESPEPTLVFSQVASNHAGVYQCHADGSLGHTSSAPISLKVLYAPRTPAVTSFLEPEAGLWGILHCHVDSEPRSELTLYHGSHLIASTRPGSHRHPHVQVSTSYNTLRVDIQDMNSKDQGEYVCLASNALGSAASSVYFGTRVLDHLNLYQLLFIIFMVLSCCLLLLLGLGTIHICKRKSLFYKLNADENLVEMASQNEKAEVEETEVREPEGLAKESEVDPIRSVENVLINSGFSRPDTDTFL</sequence>
<keyword evidence="11" id="KW-1015">Disulfide bond</keyword>
<feature type="domain" description="Ig-like" evidence="19">
    <location>
        <begin position="1533"/>
        <end position="1625"/>
    </location>
</feature>
<dbReference type="PANTHER" id="PTHR47243">
    <property type="entry name" value="SIALOADHESIN"/>
    <property type="match status" value="1"/>
</dbReference>
<dbReference type="SUPFAM" id="SSF48726">
    <property type="entry name" value="Immunoglobulin"/>
    <property type="match status" value="15"/>
</dbReference>
<evidence type="ECO:0000256" key="4">
    <source>
        <dbReference type="ARBA" id="ARBA00022692"/>
    </source>
</evidence>
<dbReference type="Pfam" id="PF00047">
    <property type="entry name" value="ig"/>
    <property type="match status" value="1"/>
</dbReference>
<feature type="domain" description="Ig-like" evidence="19">
    <location>
        <begin position="328"/>
        <end position="407"/>
    </location>
</feature>
<comment type="subcellular location">
    <subcellularLocation>
        <location evidence="1">Cell membrane</location>
        <topology evidence="1">Single-pass membrane protein</topology>
    </subcellularLocation>
</comment>
<dbReference type="Proteomes" id="UP000515140">
    <property type="component" value="Unplaced"/>
</dbReference>
<feature type="domain" description="Ig-like" evidence="19">
    <location>
        <begin position="699"/>
        <end position="782"/>
    </location>
</feature>
<dbReference type="KEGG" id="pcw:110218374"/>
<dbReference type="InterPro" id="IPR003599">
    <property type="entry name" value="Ig_sub"/>
</dbReference>
<keyword evidence="5 18" id="KW-0732">Signal</keyword>
<keyword evidence="13" id="KW-0393">Immunoglobulin domain</keyword>
<evidence type="ECO:0000256" key="5">
    <source>
        <dbReference type="ARBA" id="ARBA00022729"/>
    </source>
</evidence>
<feature type="domain" description="Ig-like" evidence="19">
    <location>
        <begin position="240"/>
        <end position="324"/>
    </location>
</feature>
<dbReference type="SMART" id="SM00406">
    <property type="entry name" value="IGv"/>
    <property type="match status" value="3"/>
</dbReference>
<proteinExistence type="inferred from homology"/>
<dbReference type="InterPro" id="IPR013783">
    <property type="entry name" value="Ig-like_fold"/>
</dbReference>
<dbReference type="SMART" id="SM00408">
    <property type="entry name" value="IGc2"/>
    <property type="match status" value="15"/>
</dbReference>
<dbReference type="GO" id="GO:0005770">
    <property type="term" value="C:late endosome"/>
    <property type="evidence" value="ECO:0007669"/>
    <property type="project" value="TreeGrafter"/>
</dbReference>
<dbReference type="GO" id="GO:0007155">
    <property type="term" value="P:cell adhesion"/>
    <property type="evidence" value="ECO:0007669"/>
    <property type="project" value="UniProtKB-KW"/>
</dbReference>
<dbReference type="InterPro" id="IPR007110">
    <property type="entry name" value="Ig-like_dom"/>
</dbReference>
<feature type="domain" description="Ig-like" evidence="19">
    <location>
        <begin position="979"/>
        <end position="1070"/>
    </location>
</feature>
<keyword evidence="9 17" id="KW-1133">Transmembrane helix</keyword>
<evidence type="ECO:0000256" key="14">
    <source>
        <dbReference type="ARBA" id="ARBA00038361"/>
    </source>
</evidence>
<name>A0A6P5LLK9_PHACI</name>
<feature type="domain" description="Ig-like" evidence="19">
    <location>
        <begin position="603"/>
        <end position="696"/>
    </location>
</feature>
<feature type="domain" description="Ig-like" evidence="19">
    <location>
        <begin position="1072"/>
        <end position="1157"/>
    </location>
</feature>
<feature type="domain" description="Ig-like" evidence="19">
    <location>
        <begin position="792"/>
        <end position="885"/>
    </location>
</feature>
<feature type="domain" description="Ig-like" evidence="19">
    <location>
        <begin position="414"/>
        <end position="504"/>
    </location>
</feature>
<evidence type="ECO:0000256" key="8">
    <source>
        <dbReference type="ARBA" id="ARBA00022889"/>
    </source>
</evidence>
<dbReference type="SMART" id="SM00409">
    <property type="entry name" value="IG"/>
    <property type="match status" value="17"/>
</dbReference>
<evidence type="ECO:0000256" key="17">
    <source>
        <dbReference type="SAM" id="Phobius"/>
    </source>
</evidence>
<dbReference type="GO" id="GO:0005769">
    <property type="term" value="C:early endosome"/>
    <property type="evidence" value="ECO:0007669"/>
    <property type="project" value="TreeGrafter"/>
</dbReference>
<evidence type="ECO:0000256" key="16">
    <source>
        <dbReference type="ARBA" id="ARBA00076285"/>
    </source>
</evidence>
<feature type="domain" description="Ig-like" evidence="19">
    <location>
        <begin position="506"/>
        <end position="595"/>
    </location>
</feature>
<dbReference type="GeneID" id="110218374"/>
<dbReference type="InterPro" id="IPR013106">
    <property type="entry name" value="Ig_V-set"/>
</dbReference>
<dbReference type="InterPro" id="IPR013098">
    <property type="entry name" value="Ig_I-set"/>
</dbReference>
<gene>
    <name evidence="21" type="primary">SIGLEC1</name>
</gene>
<evidence type="ECO:0000313" key="20">
    <source>
        <dbReference type="Proteomes" id="UP000515140"/>
    </source>
</evidence>
<dbReference type="GO" id="GO:0046790">
    <property type="term" value="F:virion binding"/>
    <property type="evidence" value="ECO:0007669"/>
    <property type="project" value="TreeGrafter"/>
</dbReference>
<keyword evidence="4 17" id="KW-0812">Transmembrane</keyword>
<evidence type="ECO:0000256" key="10">
    <source>
        <dbReference type="ARBA" id="ARBA00023136"/>
    </source>
</evidence>
<feature type="domain" description="Ig-like" evidence="19">
    <location>
        <begin position="888"/>
        <end position="969"/>
    </location>
</feature>
<feature type="domain" description="Ig-like" evidence="19">
    <location>
        <begin position="1344"/>
        <end position="1436"/>
    </location>
</feature>
<protein>
    <recommendedName>
        <fullName evidence="15">Sialoadhesin</fullName>
    </recommendedName>
    <alternativeName>
        <fullName evidence="16">Sialic acid-binding Ig-like lectin 1</fullName>
    </alternativeName>
</protein>
<evidence type="ECO:0000256" key="11">
    <source>
        <dbReference type="ARBA" id="ARBA00023157"/>
    </source>
</evidence>
<dbReference type="RefSeq" id="XP_020856706.1">
    <property type="nucleotide sequence ID" value="XM_021001047.1"/>
</dbReference>
<keyword evidence="12" id="KW-0325">Glycoprotein</keyword>
<evidence type="ECO:0000313" key="21">
    <source>
        <dbReference type="RefSeq" id="XP_020856706.1"/>
    </source>
</evidence>
<keyword evidence="20" id="KW-1185">Reference proteome</keyword>
<organism evidence="20 21">
    <name type="scientific">Phascolarctos cinereus</name>
    <name type="common">Koala</name>
    <dbReference type="NCBI Taxonomy" id="38626"/>
    <lineage>
        <taxon>Eukaryota</taxon>
        <taxon>Metazoa</taxon>
        <taxon>Chordata</taxon>
        <taxon>Craniata</taxon>
        <taxon>Vertebrata</taxon>
        <taxon>Euteleostomi</taxon>
        <taxon>Mammalia</taxon>
        <taxon>Metatheria</taxon>
        <taxon>Diprotodontia</taxon>
        <taxon>Phascolarctidae</taxon>
        <taxon>Phascolarctos</taxon>
    </lineage>
</organism>
<evidence type="ECO:0000256" key="12">
    <source>
        <dbReference type="ARBA" id="ARBA00023180"/>
    </source>
</evidence>
<dbReference type="InterPro" id="IPR013151">
    <property type="entry name" value="Immunoglobulin_dom"/>
</dbReference>
<evidence type="ECO:0000256" key="9">
    <source>
        <dbReference type="ARBA" id="ARBA00022989"/>
    </source>
</evidence>
<dbReference type="Pfam" id="PF08205">
    <property type="entry name" value="C2-set_2"/>
    <property type="match status" value="1"/>
</dbReference>
<feature type="domain" description="Ig-like" evidence="19">
    <location>
        <begin position="1162"/>
        <end position="1258"/>
    </location>
</feature>
<feature type="signal peptide" evidence="18">
    <location>
        <begin position="1"/>
        <end position="20"/>
    </location>
</feature>
<evidence type="ECO:0000256" key="18">
    <source>
        <dbReference type="SAM" id="SignalP"/>
    </source>
</evidence>
<keyword evidence="8" id="KW-0130">Cell adhesion</keyword>
<evidence type="ECO:0000259" key="19">
    <source>
        <dbReference type="PROSITE" id="PS50835"/>
    </source>
</evidence>
<dbReference type="Pfam" id="PF07686">
    <property type="entry name" value="V-set"/>
    <property type="match status" value="1"/>
</dbReference>
<evidence type="ECO:0000256" key="15">
    <source>
        <dbReference type="ARBA" id="ARBA00073800"/>
    </source>
</evidence>
<dbReference type="InParanoid" id="A0A6P5LLK9"/>
<dbReference type="Pfam" id="PF07679">
    <property type="entry name" value="I-set"/>
    <property type="match status" value="5"/>
</dbReference>
<feature type="chain" id="PRO_5028385608" description="Sialoadhesin" evidence="18">
    <location>
        <begin position="21"/>
        <end position="1729"/>
    </location>
</feature>
<keyword evidence="10 17" id="KW-0472">Membrane</keyword>
<dbReference type="InterPro" id="IPR003598">
    <property type="entry name" value="Ig_sub2"/>
</dbReference>
<keyword evidence="3" id="KW-0254">Endocytosis</keyword>
<keyword evidence="7" id="KW-0677">Repeat</keyword>
<feature type="transmembrane region" description="Helical" evidence="17">
    <location>
        <begin position="1637"/>
        <end position="1661"/>
    </location>
</feature>
<dbReference type="GO" id="GO:0030246">
    <property type="term" value="F:carbohydrate binding"/>
    <property type="evidence" value="ECO:0007669"/>
    <property type="project" value="UniProtKB-KW"/>
</dbReference>
<dbReference type="GO" id="GO:0032480">
    <property type="term" value="P:negative regulation of type I interferon production"/>
    <property type="evidence" value="ECO:0007669"/>
    <property type="project" value="Ensembl"/>
</dbReference>
<dbReference type="Gene3D" id="2.60.40.10">
    <property type="entry name" value="Immunoglobulins"/>
    <property type="match status" value="17"/>
</dbReference>
<evidence type="ECO:0000256" key="13">
    <source>
        <dbReference type="ARBA" id="ARBA00023319"/>
    </source>
</evidence>
<feature type="domain" description="Ig-like" evidence="19">
    <location>
        <begin position="1265"/>
        <end position="1339"/>
    </location>
</feature>
<evidence type="ECO:0000256" key="1">
    <source>
        <dbReference type="ARBA" id="ARBA00004162"/>
    </source>
</evidence>
<keyword evidence="2" id="KW-1003">Cell membrane</keyword>
<dbReference type="CTD" id="6614"/>
<comment type="similarity">
    <text evidence="14">Belongs to the immunoglobulin superfamily. SIGLEC (sialic acid binding Ig-like lectin) family.</text>
</comment>
<dbReference type="Pfam" id="PF13895">
    <property type="entry name" value="Ig_2"/>
    <property type="match status" value="8"/>
</dbReference>
<dbReference type="FunFam" id="2.60.40.10:FF:000921">
    <property type="entry name" value="sialoadhesin isoform X1"/>
    <property type="match status" value="3"/>
</dbReference>
<dbReference type="FunFam" id="2.60.40.10:FF:001277">
    <property type="entry name" value="sialoadhesin isoform X1"/>
    <property type="match status" value="1"/>
</dbReference>
<dbReference type="PANTHER" id="PTHR47243:SF1">
    <property type="entry name" value="SIALOADHESIN"/>
    <property type="match status" value="1"/>
</dbReference>
<dbReference type="GO" id="GO:0075512">
    <property type="term" value="P:clathrin-dependent endocytosis of virus by host cell"/>
    <property type="evidence" value="ECO:0007669"/>
    <property type="project" value="TreeGrafter"/>
</dbReference>
<evidence type="ECO:0000256" key="3">
    <source>
        <dbReference type="ARBA" id="ARBA00022583"/>
    </source>
</evidence>
<evidence type="ECO:0000256" key="7">
    <source>
        <dbReference type="ARBA" id="ARBA00022737"/>
    </source>
</evidence>
<evidence type="ECO:0000256" key="2">
    <source>
        <dbReference type="ARBA" id="ARBA00022475"/>
    </source>
</evidence>
<dbReference type="PROSITE" id="PS50835">
    <property type="entry name" value="IG_LIKE"/>
    <property type="match status" value="15"/>
</dbReference>
<dbReference type="CDD" id="cd00096">
    <property type="entry name" value="Ig"/>
    <property type="match status" value="4"/>
</dbReference>
<evidence type="ECO:0000256" key="6">
    <source>
        <dbReference type="ARBA" id="ARBA00022734"/>
    </source>
</evidence>
<dbReference type="InterPro" id="IPR013162">
    <property type="entry name" value="CD80_C2-set"/>
</dbReference>
<dbReference type="InterPro" id="IPR036179">
    <property type="entry name" value="Ig-like_dom_sf"/>
</dbReference>
<dbReference type="FunCoup" id="A0A6P5LLK9">
    <property type="interactions" value="178"/>
</dbReference>
<dbReference type="GO" id="GO:0005886">
    <property type="term" value="C:plasma membrane"/>
    <property type="evidence" value="ECO:0007669"/>
    <property type="project" value="UniProtKB-SubCell"/>
</dbReference>
<dbReference type="GO" id="GO:0032481">
    <property type="term" value="P:positive regulation of type I interferon production"/>
    <property type="evidence" value="ECO:0007669"/>
    <property type="project" value="Ensembl"/>
</dbReference>
<keyword evidence="6" id="KW-0430">Lectin</keyword>